<evidence type="ECO:0000256" key="2">
    <source>
        <dbReference type="ARBA" id="ARBA00007635"/>
    </source>
</evidence>
<keyword evidence="4 8" id="KW-0812">Transmembrane</keyword>
<keyword evidence="3" id="KW-1003">Cell membrane</keyword>
<feature type="region of interest" description="Disordered" evidence="7">
    <location>
        <begin position="94"/>
        <end position="124"/>
    </location>
</feature>
<dbReference type="Pfam" id="PF00892">
    <property type="entry name" value="EamA"/>
    <property type="match status" value="1"/>
</dbReference>
<keyword evidence="5 8" id="KW-1133">Transmembrane helix</keyword>
<evidence type="ECO:0000313" key="11">
    <source>
        <dbReference type="Proteomes" id="UP001489004"/>
    </source>
</evidence>
<evidence type="ECO:0000256" key="7">
    <source>
        <dbReference type="SAM" id="MobiDB-lite"/>
    </source>
</evidence>
<gene>
    <name evidence="10" type="ORF">WJX72_009582</name>
</gene>
<dbReference type="SUPFAM" id="SSF103481">
    <property type="entry name" value="Multidrug resistance efflux transporter EmrE"/>
    <property type="match status" value="2"/>
</dbReference>
<organism evidence="10 11">
    <name type="scientific">[Myrmecia] bisecta</name>
    <dbReference type="NCBI Taxonomy" id="41462"/>
    <lineage>
        <taxon>Eukaryota</taxon>
        <taxon>Viridiplantae</taxon>
        <taxon>Chlorophyta</taxon>
        <taxon>core chlorophytes</taxon>
        <taxon>Trebouxiophyceae</taxon>
        <taxon>Trebouxiales</taxon>
        <taxon>Trebouxiaceae</taxon>
        <taxon>Myrmecia</taxon>
    </lineage>
</organism>
<feature type="transmembrane region" description="Helical" evidence="8">
    <location>
        <begin position="131"/>
        <end position="151"/>
    </location>
</feature>
<comment type="subcellular location">
    <subcellularLocation>
        <location evidence="1">Cell membrane</location>
        <topology evidence="1">Multi-pass membrane protein</topology>
    </subcellularLocation>
</comment>
<comment type="similarity">
    <text evidence="2">Belongs to the drug/metabolite transporter (DMT) superfamily. Plant drug/metabolite exporter (P-DME) (TC 2.A.7.4) family.</text>
</comment>
<accession>A0AAW1R7U7</accession>
<dbReference type="GO" id="GO:0005886">
    <property type="term" value="C:plasma membrane"/>
    <property type="evidence" value="ECO:0007669"/>
    <property type="project" value="UniProtKB-SubCell"/>
</dbReference>
<dbReference type="EMBL" id="JALJOR010000001">
    <property type="protein sequence ID" value="KAK9830070.1"/>
    <property type="molecule type" value="Genomic_DNA"/>
</dbReference>
<evidence type="ECO:0000256" key="8">
    <source>
        <dbReference type="SAM" id="Phobius"/>
    </source>
</evidence>
<evidence type="ECO:0000313" key="10">
    <source>
        <dbReference type="EMBL" id="KAK9830070.1"/>
    </source>
</evidence>
<feature type="transmembrane region" description="Helical" evidence="8">
    <location>
        <begin position="247"/>
        <end position="275"/>
    </location>
</feature>
<evidence type="ECO:0000256" key="5">
    <source>
        <dbReference type="ARBA" id="ARBA00022989"/>
    </source>
</evidence>
<feature type="transmembrane region" description="Helical" evidence="8">
    <location>
        <begin position="186"/>
        <end position="203"/>
    </location>
</feature>
<feature type="transmembrane region" description="Helical" evidence="8">
    <location>
        <begin position="215"/>
        <end position="235"/>
    </location>
</feature>
<dbReference type="InterPro" id="IPR051258">
    <property type="entry name" value="Diverse_Substrate_Transporter"/>
</dbReference>
<proteinExistence type="inferred from homology"/>
<dbReference type="Proteomes" id="UP001489004">
    <property type="component" value="Unassembled WGS sequence"/>
</dbReference>
<keyword evidence="6 8" id="KW-0472">Membrane</keyword>
<evidence type="ECO:0000259" key="9">
    <source>
        <dbReference type="Pfam" id="PF00892"/>
    </source>
</evidence>
<feature type="domain" description="EamA" evidence="9">
    <location>
        <begin position="222"/>
        <end position="367"/>
    </location>
</feature>
<evidence type="ECO:0000256" key="4">
    <source>
        <dbReference type="ARBA" id="ARBA00022692"/>
    </source>
</evidence>
<evidence type="ECO:0000256" key="3">
    <source>
        <dbReference type="ARBA" id="ARBA00022475"/>
    </source>
</evidence>
<name>A0AAW1R7U7_9CHLO</name>
<dbReference type="InterPro" id="IPR000620">
    <property type="entry name" value="EamA_dom"/>
</dbReference>
<reference evidence="10 11" key="1">
    <citation type="journal article" date="2024" name="Nat. Commun.">
        <title>Phylogenomics reveals the evolutionary origins of lichenization in chlorophyte algae.</title>
        <authorList>
            <person name="Puginier C."/>
            <person name="Libourel C."/>
            <person name="Otte J."/>
            <person name="Skaloud P."/>
            <person name="Haon M."/>
            <person name="Grisel S."/>
            <person name="Petersen M."/>
            <person name="Berrin J.G."/>
            <person name="Delaux P.M."/>
            <person name="Dal Grande F."/>
            <person name="Keller J."/>
        </authorList>
    </citation>
    <scope>NUCLEOTIDE SEQUENCE [LARGE SCALE GENOMIC DNA]</scope>
    <source>
        <strain evidence="10 11">SAG 2043</strain>
    </source>
</reference>
<evidence type="ECO:0000256" key="1">
    <source>
        <dbReference type="ARBA" id="ARBA00004651"/>
    </source>
</evidence>
<sequence length="376" mass="39401">MVAKARASFEISRGAVHTYDGVAPVALQQPCGSVDYGLLLELKPSNSSKHQIAEHSLYSTLASPHQHPRTDSIAASSQGQSVVACSVGLLDDSHASDHEDDSDTEAPALASSHHPPHHHQSALAPRTRRTLLIGGLELGVWGFIANVAMVMGFEFTNATRGAFLLRLSSLFTPIIAVCFGETVSAMVWLGSVMAGAGGFLISLDQSGVKEAHDASNSIISGGDALIAGAALIWSLQTVRYGRYAPHCASVPLSAIVFTATALLSVLWVAADLVLITSRGQPASTIWPGYRDPVSWFVMLWAAVFPWAVGTILQVKGQRKVPASQAQIIQSSDALFSTAFAGLLGAAEQHLGGRGWAGAAVIIGATLIGSRGSIHVE</sequence>
<dbReference type="PANTHER" id="PTHR42920">
    <property type="entry name" value="OS03G0707200 PROTEIN-RELATED"/>
    <property type="match status" value="1"/>
</dbReference>
<feature type="transmembrane region" description="Helical" evidence="8">
    <location>
        <begin position="295"/>
        <end position="314"/>
    </location>
</feature>
<dbReference type="AlphaFoldDB" id="A0AAW1R7U7"/>
<feature type="transmembrane region" description="Helical" evidence="8">
    <location>
        <begin position="163"/>
        <end position="179"/>
    </location>
</feature>
<keyword evidence="11" id="KW-1185">Reference proteome</keyword>
<dbReference type="InterPro" id="IPR037185">
    <property type="entry name" value="EmrE-like"/>
</dbReference>
<dbReference type="PANTHER" id="PTHR42920:SF23">
    <property type="entry name" value="EAMA DOMAIN-CONTAINING PROTEIN"/>
    <property type="match status" value="1"/>
</dbReference>
<evidence type="ECO:0000256" key="6">
    <source>
        <dbReference type="ARBA" id="ARBA00023136"/>
    </source>
</evidence>
<protein>
    <recommendedName>
        <fullName evidence="9">EamA domain-containing protein</fullName>
    </recommendedName>
</protein>
<comment type="caution">
    <text evidence="10">The sequence shown here is derived from an EMBL/GenBank/DDBJ whole genome shotgun (WGS) entry which is preliminary data.</text>
</comment>